<evidence type="ECO:0000256" key="2">
    <source>
        <dbReference type="ARBA" id="ARBA00004524"/>
    </source>
</evidence>
<dbReference type="GO" id="GO:0005506">
    <property type="term" value="F:iron ion binding"/>
    <property type="evidence" value="ECO:0007669"/>
    <property type="project" value="InterPro"/>
</dbReference>
<evidence type="ECO:0000256" key="8">
    <source>
        <dbReference type="ARBA" id="ARBA00023002"/>
    </source>
</evidence>
<dbReference type="Ensembl" id="ENSCCNT00000016872.1">
    <property type="protein sequence ID" value="ENSCCNP00000012858.1"/>
    <property type="gene ID" value="ENSCCNG00000013350.1"/>
</dbReference>
<keyword evidence="6" id="KW-0256">Endoplasmic reticulum</keyword>
<keyword evidence="11" id="KW-0472">Membrane</keyword>
<evidence type="ECO:0000313" key="12">
    <source>
        <dbReference type="Ensembl" id="ENSCCNP00000012858.1"/>
    </source>
</evidence>
<dbReference type="InterPro" id="IPR001128">
    <property type="entry name" value="Cyt_P450"/>
</dbReference>
<dbReference type="PANTHER" id="PTHR24300">
    <property type="entry name" value="CYTOCHROME P450 508A4-RELATED"/>
    <property type="match status" value="1"/>
</dbReference>
<keyword evidence="5" id="KW-0479">Metal-binding</keyword>
<dbReference type="GO" id="GO:0006805">
    <property type="term" value="P:xenobiotic metabolic process"/>
    <property type="evidence" value="ECO:0007669"/>
    <property type="project" value="TreeGrafter"/>
</dbReference>
<dbReference type="Gene3D" id="1.10.630.10">
    <property type="entry name" value="Cytochrome P450"/>
    <property type="match status" value="1"/>
</dbReference>
<protein>
    <recommendedName>
        <fullName evidence="13">Cytochrome P450 2J2-like protein</fullName>
    </recommendedName>
</protein>
<name>A0A8C0WJQ0_CASCN</name>
<evidence type="ECO:0000256" key="1">
    <source>
        <dbReference type="ARBA" id="ARBA00001971"/>
    </source>
</evidence>
<dbReference type="InterPro" id="IPR036396">
    <property type="entry name" value="Cyt_P450_sf"/>
</dbReference>
<dbReference type="Pfam" id="PF00067">
    <property type="entry name" value="p450"/>
    <property type="match status" value="1"/>
</dbReference>
<dbReference type="AlphaFoldDB" id="A0A8C0WJQ0"/>
<dbReference type="PRINTS" id="PR00463">
    <property type="entry name" value="EP450I"/>
</dbReference>
<evidence type="ECO:0000256" key="5">
    <source>
        <dbReference type="ARBA" id="ARBA00022723"/>
    </source>
</evidence>
<keyword evidence="4" id="KW-0349">Heme</keyword>
<dbReference type="GO" id="GO:0016712">
    <property type="term" value="F:oxidoreductase activity, acting on paired donors, with incorporation or reduction of molecular oxygen, reduced flavin or flavoprotein as one donor, and incorporation of one atom of oxygen"/>
    <property type="evidence" value="ECO:0007669"/>
    <property type="project" value="TreeGrafter"/>
</dbReference>
<evidence type="ECO:0000256" key="6">
    <source>
        <dbReference type="ARBA" id="ARBA00022824"/>
    </source>
</evidence>
<dbReference type="PANTHER" id="PTHR24300:SF177">
    <property type="entry name" value="CYTOCHROME P450 2J2"/>
    <property type="match status" value="1"/>
</dbReference>
<dbReference type="InterPro" id="IPR050182">
    <property type="entry name" value="Cytochrome_P450_fam2"/>
</dbReference>
<comment type="similarity">
    <text evidence="3">Belongs to the cytochrome P450 family.</text>
</comment>
<accession>A0A8C0WJQ0</accession>
<proteinExistence type="inferred from homology"/>
<keyword evidence="8" id="KW-0560">Oxidoreductase</keyword>
<evidence type="ECO:0000256" key="4">
    <source>
        <dbReference type="ARBA" id="ARBA00022617"/>
    </source>
</evidence>
<evidence type="ECO:0000256" key="9">
    <source>
        <dbReference type="ARBA" id="ARBA00023004"/>
    </source>
</evidence>
<keyword evidence="10" id="KW-0503">Monooxygenase</keyword>
<sequence length="136" mass="15464">MYNYPNTYTFTSSFHEENLVCTTLDLFLAGTETTSTTLRWGLLYMALYPDVQEKVQAEIDRSLPYTNAIIHEVQRMGNIIPLNIPRQATVDTTLGRYHLPKESELALENNQPSLSCLFSSLPLCNNSSSIPQRMRS</sequence>
<dbReference type="GO" id="GO:0020037">
    <property type="term" value="F:heme binding"/>
    <property type="evidence" value="ECO:0007669"/>
    <property type="project" value="InterPro"/>
</dbReference>
<dbReference type="PRINTS" id="PR00385">
    <property type="entry name" value="P450"/>
</dbReference>
<comment type="cofactor">
    <cofactor evidence="1">
        <name>heme</name>
        <dbReference type="ChEBI" id="CHEBI:30413"/>
    </cofactor>
</comment>
<keyword evidence="9" id="KW-0408">Iron</keyword>
<dbReference type="GO" id="GO:0006082">
    <property type="term" value="P:organic acid metabolic process"/>
    <property type="evidence" value="ECO:0007669"/>
    <property type="project" value="TreeGrafter"/>
</dbReference>
<dbReference type="InterPro" id="IPR002401">
    <property type="entry name" value="Cyt_P450_E_grp-I"/>
</dbReference>
<reference evidence="12" key="1">
    <citation type="submission" date="2023-09" db="UniProtKB">
        <authorList>
            <consortium name="Ensembl"/>
        </authorList>
    </citation>
    <scope>IDENTIFICATION</scope>
</reference>
<organism evidence="12">
    <name type="scientific">Castor canadensis</name>
    <name type="common">American beaver</name>
    <dbReference type="NCBI Taxonomy" id="51338"/>
    <lineage>
        <taxon>Eukaryota</taxon>
        <taxon>Metazoa</taxon>
        <taxon>Chordata</taxon>
        <taxon>Craniata</taxon>
        <taxon>Vertebrata</taxon>
        <taxon>Euteleostomi</taxon>
        <taxon>Mammalia</taxon>
        <taxon>Eutheria</taxon>
        <taxon>Euarchontoglires</taxon>
        <taxon>Glires</taxon>
        <taxon>Rodentia</taxon>
        <taxon>Castorimorpha</taxon>
        <taxon>Castoridae</taxon>
        <taxon>Castor</taxon>
    </lineage>
</organism>
<evidence type="ECO:0000256" key="10">
    <source>
        <dbReference type="ARBA" id="ARBA00023033"/>
    </source>
</evidence>
<comment type="subcellular location">
    <subcellularLocation>
        <location evidence="2">Microsome membrane</location>
    </subcellularLocation>
</comment>
<dbReference type="SUPFAM" id="SSF48264">
    <property type="entry name" value="Cytochrome P450"/>
    <property type="match status" value="1"/>
</dbReference>
<dbReference type="GO" id="GO:0005737">
    <property type="term" value="C:cytoplasm"/>
    <property type="evidence" value="ECO:0007669"/>
    <property type="project" value="TreeGrafter"/>
</dbReference>
<keyword evidence="7" id="KW-0492">Microsome</keyword>
<evidence type="ECO:0000256" key="3">
    <source>
        <dbReference type="ARBA" id="ARBA00010617"/>
    </source>
</evidence>
<evidence type="ECO:0000256" key="7">
    <source>
        <dbReference type="ARBA" id="ARBA00022848"/>
    </source>
</evidence>
<evidence type="ECO:0000256" key="11">
    <source>
        <dbReference type="ARBA" id="ARBA00023136"/>
    </source>
</evidence>
<evidence type="ECO:0008006" key="13">
    <source>
        <dbReference type="Google" id="ProtNLM"/>
    </source>
</evidence>